<evidence type="ECO:0000256" key="2">
    <source>
        <dbReference type="ARBA" id="ARBA00022670"/>
    </source>
</evidence>
<evidence type="ECO:0000256" key="8">
    <source>
        <dbReference type="RuleBase" id="RU364100"/>
    </source>
</evidence>
<dbReference type="Pfam" id="PF02586">
    <property type="entry name" value="SRAP"/>
    <property type="match status" value="1"/>
</dbReference>
<comment type="caution">
    <text evidence="9">The sequence shown here is derived from an EMBL/GenBank/DDBJ whole genome shotgun (WGS) entry which is preliminary data.</text>
</comment>
<dbReference type="eggNOG" id="COG2135">
    <property type="taxonomic scope" value="Bacteria"/>
</dbReference>
<dbReference type="Proteomes" id="UP000053718">
    <property type="component" value="Unassembled WGS sequence"/>
</dbReference>
<dbReference type="EMBL" id="JPIN01000004">
    <property type="protein sequence ID" value="KFZ29247.1"/>
    <property type="molecule type" value="Genomic_DNA"/>
</dbReference>
<reference evidence="9 10" key="1">
    <citation type="submission" date="2014-06" db="EMBL/GenBank/DDBJ databases">
        <title>Draft genome sequence of Idiomarina sp. MCCC 1A10513.</title>
        <authorList>
            <person name="Du J."/>
            <person name="Lai Q."/>
            <person name="Shao Z."/>
        </authorList>
    </citation>
    <scope>NUCLEOTIDE SEQUENCE [LARGE SCALE GENOMIC DNA]</scope>
    <source>
        <strain evidence="9 10">MCCC 1A10513</strain>
    </source>
</reference>
<evidence type="ECO:0000313" key="10">
    <source>
        <dbReference type="Proteomes" id="UP000053718"/>
    </source>
</evidence>
<evidence type="ECO:0000256" key="7">
    <source>
        <dbReference type="ARBA" id="ARBA00023239"/>
    </source>
</evidence>
<keyword evidence="10" id="KW-1185">Reference proteome</keyword>
<dbReference type="GO" id="GO:0106300">
    <property type="term" value="P:protein-DNA covalent cross-linking repair"/>
    <property type="evidence" value="ECO:0007669"/>
    <property type="project" value="InterPro"/>
</dbReference>
<organism evidence="9 10">
    <name type="scientific">Pseudidiomarina atlantica</name>
    <dbReference type="NCBI Taxonomy" id="1517416"/>
    <lineage>
        <taxon>Bacteria</taxon>
        <taxon>Pseudomonadati</taxon>
        <taxon>Pseudomonadota</taxon>
        <taxon>Gammaproteobacteria</taxon>
        <taxon>Alteromonadales</taxon>
        <taxon>Idiomarinaceae</taxon>
        <taxon>Pseudidiomarina</taxon>
    </lineage>
</organism>
<evidence type="ECO:0000313" key="9">
    <source>
        <dbReference type="EMBL" id="KFZ29247.1"/>
    </source>
</evidence>
<evidence type="ECO:0000256" key="3">
    <source>
        <dbReference type="ARBA" id="ARBA00022763"/>
    </source>
</evidence>
<evidence type="ECO:0000256" key="6">
    <source>
        <dbReference type="ARBA" id="ARBA00023125"/>
    </source>
</evidence>
<sequence length="189" mass="21486">MCGRMNVIAAPITQYLQEQLGLDFQTVDNSDLRPTQRVDVIMSSQRGLLQVTTHWGIQPTWAKHALINAKVETAAQKTTFKRAYAESRCLIPVSGWYEWRLENERKQKYLFSARNQQPLLMAGIVFKGKQGPELVTFTTAPTPTCAVYHDRMPLIIPSQHIDYWFNSTPAQLDAVARHVEDDAIAVERA</sequence>
<dbReference type="InterPro" id="IPR036590">
    <property type="entry name" value="SRAP-like"/>
</dbReference>
<dbReference type="EC" id="3.4.-.-" evidence="8"/>
<keyword evidence="3" id="KW-0227">DNA damage</keyword>
<dbReference type="GO" id="GO:0016829">
    <property type="term" value="F:lyase activity"/>
    <property type="evidence" value="ECO:0007669"/>
    <property type="project" value="UniProtKB-KW"/>
</dbReference>
<evidence type="ECO:0000256" key="1">
    <source>
        <dbReference type="ARBA" id="ARBA00008136"/>
    </source>
</evidence>
<dbReference type="GO" id="GO:0003697">
    <property type="term" value="F:single-stranded DNA binding"/>
    <property type="evidence" value="ECO:0007669"/>
    <property type="project" value="InterPro"/>
</dbReference>
<keyword evidence="5" id="KW-0190">Covalent protein-DNA linkage</keyword>
<dbReference type="OrthoDB" id="6192129at2"/>
<keyword evidence="2 8" id="KW-0645">Protease</keyword>
<dbReference type="RefSeq" id="WP_034730965.1">
    <property type="nucleotide sequence ID" value="NZ_JPIN01000004.1"/>
</dbReference>
<gene>
    <name evidence="9" type="ORF">IDAT_04285</name>
</gene>
<dbReference type="PANTHER" id="PTHR13604">
    <property type="entry name" value="DC12-RELATED"/>
    <property type="match status" value="1"/>
</dbReference>
<name>A0A094IQ34_9GAMM</name>
<keyword evidence="7" id="KW-0456">Lyase</keyword>
<dbReference type="Gene3D" id="3.90.1680.10">
    <property type="entry name" value="SOS response associated peptidase-like"/>
    <property type="match status" value="1"/>
</dbReference>
<dbReference type="SUPFAM" id="SSF143081">
    <property type="entry name" value="BB1717-like"/>
    <property type="match status" value="1"/>
</dbReference>
<dbReference type="InterPro" id="IPR003738">
    <property type="entry name" value="SRAP"/>
</dbReference>
<evidence type="ECO:0000256" key="5">
    <source>
        <dbReference type="ARBA" id="ARBA00023124"/>
    </source>
</evidence>
<dbReference type="PANTHER" id="PTHR13604:SF0">
    <property type="entry name" value="ABASIC SITE PROCESSING PROTEIN HMCES"/>
    <property type="match status" value="1"/>
</dbReference>
<dbReference type="AlphaFoldDB" id="A0A094IQ34"/>
<evidence type="ECO:0000256" key="4">
    <source>
        <dbReference type="ARBA" id="ARBA00022801"/>
    </source>
</evidence>
<accession>A0A094IQ34</accession>
<dbReference type="STRING" id="1517416.IDAT_04285"/>
<keyword evidence="4 8" id="KW-0378">Hydrolase</keyword>
<protein>
    <recommendedName>
        <fullName evidence="8">Abasic site processing protein</fullName>
        <ecNumber evidence="8">3.4.-.-</ecNumber>
    </recommendedName>
</protein>
<dbReference type="GO" id="GO:0008233">
    <property type="term" value="F:peptidase activity"/>
    <property type="evidence" value="ECO:0007669"/>
    <property type="project" value="UniProtKB-KW"/>
</dbReference>
<comment type="similarity">
    <text evidence="1 8">Belongs to the SOS response-associated peptidase family.</text>
</comment>
<keyword evidence="6" id="KW-0238">DNA-binding</keyword>
<proteinExistence type="inferred from homology"/>
<dbReference type="GO" id="GO:0006508">
    <property type="term" value="P:proteolysis"/>
    <property type="evidence" value="ECO:0007669"/>
    <property type="project" value="UniProtKB-KW"/>
</dbReference>